<feature type="chain" id="PRO_5043532608" evidence="1">
    <location>
        <begin position="25"/>
        <end position="472"/>
    </location>
</feature>
<evidence type="ECO:0000313" key="5">
    <source>
        <dbReference type="Proteomes" id="UP001177341"/>
    </source>
</evidence>
<dbReference type="SUPFAM" id="SSF56935">
    <property type="entry name" value="Porins"/>
    <property type="match status" value="1"/>
</dbReference>
<evidence type="ECO:0000256" key="1">
    <source>
        <dbReference type="SAM" id="SignalP"/>
    </source>
</evidence>
<comment type="caution">
    <text evidence="2">The sequence shown here is derived from an EMBL/GenBank/DDBJ whole genome shotgun (WGS) entry which is preliminary data.</text>
</comment>
<gene>
    <name evidence="2" type="ORF">Q4490_13040</name>
    <name evidence="3" type="ORF">Q8W30_04915</name>
</gene>
<protein>
    <submittedName>
        <fullName evidence="2">TIGR03016 family PEP-CTERM system-associated outer membrane protein</fullName>
    </submittedName>
</protein>
<keyword evidence="1" id="KW-0732">Signal</keyword>
<evidence type="ECO:0000313" key="4">
    <source>
        <dbReference type="Proteomes" id="UP001169862"/>
    </source>
</evidence>
<keyword evidence="5" id="KW-1185">Reference proteome</keyword>
<dbReference type="InterPro" id="IPR017467">
    <property type="entry name" value="CHP03016_PEP-CTERM"/>
</dbReference>
<dbReference type="EMBL" id="JAUOPG010000008">
    <property type="protein sequence ID" value="MDO6454494.1"/>
    <property type="molecule type" value="Genomic_DNA"/>
</dbReference>
<feature type="signal peptide" evidence="1">
    <location>
        <begin position="1"/>
        <end position="24"/>
    </location>
</feature>
<dbReference type="EMBL" id="JAUYVO010000003">
    <property type="protein sequence ID" value="MDP2521906.1"/>
    <property type="molecule type" value="Genomic_DNA"/>
</dbReference>
<proteinExistence type="predicted"/>
<dbReference type="RefSeq" id="WP_303551214.1">
    <property type="nucleotide sequence ID" value="NZ_JAUOPG010000008.1"/>
</dbReference>
<dbReference type="NCBIfam" id="TIGR03016">
    <property type="entry name" value="pepcterm_hypo_1"/>
    <property type="match status" value="1"/>
</dbReference>
<accession>A0AAW7XN66</accession>
<dbReference type="Proteomes" id="UP001177341">
    <property type="component" value="Unassembled WGS sequence"/>
</dbReference>
<reference evidence="2" key="1">
    <citation type="submission" date="2023-07" db="EMBL/GenBank/DDBJ databases">
        <title>Genome content predicts the carbon catabolic preferences of heterotrophic bacteria.</title>
        <authorList>
            <person name="Gralka M."/>
        </authorList>
    </citation>
    <scope>NUCLEOTIDE SEQUENCE</scope>
    <source>
        <strain evidence="3">5G01</strain>
        <strain evidence="2">I2M16</strain>
    </source>
</reference>
<dbReference type="AlphaFoldDB" id="A0AAW7XN66"/>
<dbReference type="Proteomes" id="UP001169862">
    <property type="component" value="Unassembled WGS sequence"/>
</dbReference>
<sequence length="472" mass="52089">MKGFKKQVSKVCVLAAIMPAMVNAANWTLDKGVSVSEVLTDNENLEEDNTDAALITSVTPYLTLKGEGARLKANLNTQLEFTTSDEGHFNPRLGASANAELVEQTVFLDTSANVTQNTVDAFRSSGIDSLNDTNNSNTTYNFQISPHTRSHFANVADLRTRYTFNHQSNSSDDVNSSKSHGLNANLSSGTDFHRFDWNVAASYKDTSSSSDDSSSDLGSLDVTLGYQISPKLRVSVTAGEEWNDYSSSRSSNDGDLWQGSLHWTPTPRTSLDLGYGERYFGSWPTLAFSHRSRHSIFSASYSKELTDSATQLSEIRTYQTVNADGNPVNPITGAPLPVVSELINIQEGLFIDEKLTVAWSLIGVRSSLTFSGSRSRQIYETTRPDEITTNYSVSFSRSLSPVLDFSTSYYLRGQTSNNGLDTDTQSLSFSLMRQVVDGGTLAFSYMYSLRDSDLPSDDYTENRLQFAYTFQF</sequence>
<organism evidence="2 4">
    <name type="scientific">Neptunomonas phycophila</name>
    <dbReference type="NCBI Taxonomy" id="1572645"/>
    <lineage>
        <taxon>Bacteria</taxon>
        <taxon>Pseudomonadati</taxon>
        <taxon>Pseudomonadota</taxon>
        <taxon>Gammaproteobacteria</taxon>
        <taxon>Oceanospirillales</taxon>
        <taxon>Oceanospirillaceae</taxon>
        <taxon>Neptunomonas</taxon>
    </lineage>
</organism>
<evidence type="ECO:0000313" key="2">
    <source>
        <dbReference type="EMBL" id="MDO6454494.1"/>
    </source>
</evidence>
<name>A0AAW7XN66_9GAMM</name>
<evidence type="ECO:0000313" key="3">
    <source>
        <dbReference type="EMBL" id="MDP2521906.1"/>
    </source>
</evidence>